<accession>A0A370ICX4</accession>
<dbReference type="AlphaFoldDB" id="A0A370ICX4"/>
<organism evidence="1 2">
    <name type="scientific">Nocardia pseudobrasiliensis</name>
    <dbReference type="NCBI Taxonomy" id="45979"/>
    <lineage>
        <taxon>Bacteria</taxon>
        <taxon>Bacillati</taxon>
        <taxon>Actinomycetota</taxon>
        <taxon>Actinomycetes</taxon>
        <taxon>Mycobacteriales</taxon>
        <taxon>Nocardiaceae</taxon>
        <taxon>Nocardia</taxon>
    </lineage>
</organism>
<evidence type="ECO:0000313" key="1">
    <source>
        <dbReference type="EMBL" id="RDI68470.1"/>
    </source>
</evidence>
<evidence type="ECO:0008006" key="3">
    <source>
        <dbReference type="Google" id="ProtNLM"/>
    </source>
</evidence>
<keyword evidence="2" id="KW-1185">Reference proteome</keyword>
<gene>
    <name evidence="1" type="ORF">DFR76_1015</name>
</gene>
<protein>
    <recommendedName>
        <fullName evidence="3">SnoaL-like protein</fullName>
    </recommendedName>
</protein>
<dbReference type="EMBL" id="QQBC01000001">
    <property type="protein sequence ID" value="RDI68470.1"/>
    <property type="molecule type" value="Genomic_DNA"/>
</dbReference>
<name>A0A370ICX4_9NOCA</name>
<sequence>MEHSDIARAARSLSLRYAADDFQYEREFPGLRSTVMPMSTHVAVSPQEAADRLAIRELFDAYAHCADRRWLFSERQLLVDWTETRPSNP</sequence>
<evidence type="ECO:0000313" key="2">
    <source>
        <dbReference type="Proteomes" id="UP000254869"/>
    </source>
</evidence>
<proteinExistence type="predicted"/>
<comment type="caution">
    <text evidence="1">The sequence shown here is derived from an EMBL/GenBank/DDBJ whole genome shotgun (WGS) entry which is preliminary data.</text>
</comment>
<reference evidence="1 2" key="1">
    <citation type="submission" date="2018-07" db="EMBL/GenBank/DDBJ databases">
        <title>Genomic Encyclopedia of Type Strains, Phase IV (KMG-IV): sequencing the most valuable type-strain genomes for metagenomic binning, comparative biology and taxonomic classification.</title>
        <authorList>
            <person name="Goeker M."/>
        </authorList>
    </citation>
    <scope>NUCLEOTIDE SEQUENCE [LARGE SCALE GENOMIC DNA]</scope>
    <source>
        <strain evidence="1 2">DSM 44290</strain>
    </source>
</reference>
<dbReference type="Proteomes" id="UP000254869">
    <property type="component" value="Unassembled WGS sequence"/>
</dbReference>